<dbReference type="InterPro" id="IPR001633">
    <property type="entry name" value="EAL_dom"/>
</dbReference>
<dbReference type="SMART" id="SM00052">
    <property type="entry name" value="EAL"/>
    <property type="match status" value="1"/>
</dbReference>
<protein>
    <submittedName>
        <fullName evidence="4">EAL domain-containing protein</fullName>
    </submittedName>
</protein>
<dbReference type="OrthoDB" id="5894408at2"/>
<dbReference type="EMBL" id="RJLM01000002">
    <property type="protein sequence ID" value="RWX56453.1"/>
    <property type="molecule type" value="Genomic_DNA"/>
</dbReference>
<feature type="domain" description="EAL" evidence="1">
    <location>
        <begin position="391"/>
        <end position="638"/>
    </location>
</feature>
<dbReference type="InterPro" id="IPR035919">
    <property type="entry name" value="EAL_sf"/>
</dbReference>
<dbReference type="PROSITE" id="PS50887">
    <property type="entry name" value="GGDEF"/>
    <property type="match status" value="1"/>
</dbReference>
<organism evidence="4 5">
    <name type="scientific">Photobacterium chitinilyticum</name>
    <dbReference type="NCBI Taxonomy" id="2485123"/>
    <lineage>
        <taxon>Bacteria</taxon>
        <taxon>Pseudomonadati</taxon>
        <taxon>Pseudomonadota</taxon>
        <taxon>Gammaproteobacteria</taxon>
        <taxon>Vibrionales</taxon>
        <taxon>Vibrionaceae</taxon>
        <taxon>Photobacterium</taxon>
    </lineage>
</organism>
<reference evidence="4 5" key="1">
    <citation type="submission" date="2018-11" db="EMBL/GenBank/DDBJ databases">
        <title>Photobacterium sp. BEI247 sp. nov., a marine bacterium isolated from Yongle Blue Hole in the South China Sea.</title>
        <authorList>
            <person name="Wang X."/>
        </authorList>
    </citation>
    <scope>NUCLEOTIDE SEQUENCE [LARGE SCALE GENOMIC DNA]</scope>
    <source>
        <strain evidence="5">BEI247</strain>
    </source>
</reference>
<feature type="domain" description="HAMP" evidence="2">
    <location>
        <begin position="159"/>
        <end position="211"/>
    </location>
</feature>
<sequence>MFILFSLTVTASHFSSLRDQIALQAYVRLHHDILSAEAAVKPSLISQNTQQLTSVIEQVFSGQDWLRFRLILSQNKGVIEKQRPVNNDEIPNWFVNLGLFEPLTKSHTISYGWEQLATLSITADSISANRQLWQAIDHLILTTLLSLIVSVTVIIVALRRGLKPLDTIVHRAQNLATNQFGSPIPQPSSNDLRIIVKTINHLSSQLEINFKTQAREAAKLREQVYRDSVSGMGNRSFFISQLNSWLAKSPKGGLALLKTSLIEDCYQNHGFNRGDQLVKEIATGLNEGIIYNDITLARLSYDEFALLAPDISADKLKIVGETMLSVIDDLQSESAVTIPHSAHVGLLLNHQPSTSSTLLSQLDNALSKAALTPQQPITLIKEASAQIAFGKQQWKSLLVEAIDNDLFIYHFQPVANNRNGIYHHEVFSAIKTNNDVYTASQFLGAIEDLGIGSLFDRHVVAQLINRLNADHQLGPLAINITHSSICEPAFIRWLSKILEHNQSLSSRLFFELPEASFVRHPDATNLLCSAIRFYKFRFGVDNYGRHFKSLDYLTEFRPDYVKIDFVYTHQLNDKSKSRLLSSISRTAHSLNIMTIATRVETETQLERLSELFVSGFQGFIIERFNAEQQTEQLKTNRFPVGHSVLTQQIDNNNDQVGRPQGRMEEGQVIYTVNISDVGKKTDLSDYKNLK</sequence>
<gene>
    <name evidence="4" type="ORF">EDI28_07470</name>
</gene>
<dbReference type="Gene3D" id="3.30.70.270">
    <property type="match status" value="1"/>
</dbReference>
<dbReference type="GO" id="GO:0007165">
    <property type="term" value="P:signal transduction"/>
    <property type="evidence" value="ECO:0007669"/>
    <property type="project" value="InterPro"/>
</dbReference>
<dbReference type="Proteomes" id="UP000287563">
    <property type="component" value="Unassembled WGS sequence"/>
</dbReference>
<dbReference type="Pfam" id="PF00672">
    <property type="entry name" value="HAMP"/>
    <property type="match status" value="1"/>
</dbReference>
<evidence type="ECO:0000259" key="1">
    <source>
        <dbReference type="PROSITE" id="PS50883"/>
    </source>
</evidence>
<dbReference type="SMART" id="SM00267">
    <property type="entry name" value="GGDEF"/>
    <property type="match status" value="1"/>
</dbReference>
<dbReference type="Pfam" id="PF00990">
    <property type="entry name" value="GGDEF"/>
    <property type="match status" value="1"/>
</dbReference>
<evidence type="ECO:0000259" key="2">
    <source>
        <dbReference type="PROSITE" id="PS50885"/>
    </source>
</evidence>
<proteinExistence type="predicted"/>
<dbReference type="GO" id="GO:0016020">
    <property type="term" value="C:membrane"/>
    <property type="evidence" value="ECO:0007669"/>
    <property type="project" value="InterPro"/>
</dbReference>
<dbReference type="InterPro" id="IPR050706">
    <property type="entry name" value="Cyclic-di-GMP_PDE-like"/>
</dbReference>
<dbReference type="InterPro" id="IPR042461">
    <property type="entry name" value="LapD_MoxY_peri_C"/>
</dbReference>
<feature type="domain" description="GGDEF" evidence="3">
    <location>
        <begin position="250"/>
        <end position="382"/>
    </location>
</feature>
<evidence type="ECO:0000259" key="3">
    <source>
        <dbReference type="PROSITE" id="PS50887"/>
    </source>
</evidence>
<name>A0A444JTR5_9GAMM</name>
<dbReference type="Pfam" id="PF16448">
    <property type="entry name" value="LapD_MoxY_N"/>
    <property type="match status" value="1"/>
</dbReference>
<dbReference type="InterPro" id="IPR032244">
    <property type="entry name" value="LapD_MoxY_N"/>
</dbReference>
<dbReference type="CDD" id="cd01948">
    <property type="entry name" value="EAL"/>
    <property type="match status" value="1"/>
</dbReference>
<evidence type="ECO:0000313" key="5">
    <source>
        <dbReference type="Proteomes" id="UP000287563"/>
    </source>
</evidence>
<dbReference type="Gene3D" id="3.20.20.450">
    <property type="entry name" value="EAL domain"/>
    <property type="match status" value="1"/>
</dbReference>
<dbReference type="Pfam" id="PF00563">
    <property type="entry name" value="EAL"/>
    <property type="match status" value="1"/>
</dbReference>
<dbReference type="AlphaFoldDB" id="A0A444JTR5"/>
<dbReference type="SUPFAM" id="SSF55073">
    <property type="entry name" value="Nucleotide cyclase"/>
    <property type="match status" value="1"/>
</dbReference>
<dbReference type="GO" id="GO:0071111">
    <property type="term" value="F:cyclic-guanylate-specific phosphodiesterase activity"/>
    <property type="evidence" value="ECO:0007669"/>
    <property type="project" value="InterPro"/>
</dbReference>
<dbReference type="PROSITE" id="PS50883">
    <property type="entry name" value="EAL"/>
    <property type="match status" value="1"/>
</dbReference>
<dbReference type="InterPro" id="IPR043128">
    <property type="entry name" value="Rev_trsase/Diguanyl_cyclase"/>
</dbReference>
<dbReference type="PANTHER" id="PTHR33121:SF79">
    <property type="entry name" value="CYCLIC DI-GMP PHOSPHODIESTERASE PDED-RELATED"/>
    <property type="match status" value="1"/>
</dbReference>
<dbReference type="InterPro" id="IPR003660">
    <property type="entry name" value="HAMP_dom"/>
</dbReference>
<comment type="caution">
    <text evidence="4">The sequence shown here is derived from an EMBL/GenBank/DDBJ whole genome shotgun (WGS) entry which is preliminary data.</text>
</comment>
<keyword evidence="5" id="KW-1185">Reference proteome</keyword>
<dbReference type="InterPro" id="IPR000160">
    <property type="entry name" value="GGDEF_dom"/>
</dbReference>
<dbReference type="PROSITE" id="PS50885">
    <property type="entry name" value="HAMP"/>
    <property type="match status" value="1"/>
</dbReference>
<dbReference type="InterPro" id="IPR029787">
    <property type="entry name" value="Nucleotide_cyclase"/>
</dbReference>
<dbReference type="Gene3D" id="6.20.270.20">
    <property type="entry name" value="LapD/MoxY periplasmic domain"/>
    <property type="match status" value="1"/>
</dbReference>
<dbReference type="SUPFAM" id="SSF141868">
    <property type="entry name" value="EAL domain-like"/>
    <property type="match status" value="1"/>
</dbReference>
<accession>A0A444JTR5</accession>
<evidence type="ECO:0000313" key="4">
    <source>
        <dbReference type="EMBL" id="RWX56453.1"/>
    </source>
</evidence>
<dbReference type="PANTHER" id="PTHR33121">
    <property type="entry name" value="CYCLIC DI-GMP PHOSPHODIESTERASE PDEF"/>
    <property type="match status" value="1"/>
</dbReference>